<dbReference type="PANTHER" id="PTHR11736:SF14">
    <property type="entry name" value="NSE3 HOMOLOG, SMC5-SMC6 COMPLEX COMPONENT"/>
    <property type="match status" value="1"/>
</dbReference>
<dbReference type="Pfam" id="PF01454">
    <property type="entry name" value="MAGE"/>
    <property type="match status" value="1"/>
</dbReference>
<dbReference type="GO" id="GO:0005634">
    <property type="term" value="C:nucleus"/>
    <property type="evidence" value="ECO:0007669"/>
    <property type="project" value="TreeGrafter"/>
</dbReference>
<dbReference type="SMART" id="SM01373">
    <property type="entry name" value="MAGE"/>
    <property type="match status" value="1"/>
</dbReference>
<dbReference type="AlphaFoldDB" id="A0A8H7NXR9"/>
<feature type="domain" description="MAGE" evidence="2">
    <location>
        <begin position="68"/>
        <end position="128"/>
    </location>
</feature>
<proteinExistence type="predicted"/>
<accession>A0A8H7NXR9</accession>
<feature type="region of interest" description="Disordered" evidence="1">
    <location>
        <begin position="841"/>
        <end position="918"/>
    </location>
</feature>
<dbReference type="EMBL" id="JADOXO010000225">
    <property type="protein sequence ID" value="KAF9808998.1"/>
    <property type="molecule type" value="Genomic_DNA"/>
</dbReference>
<dbReference type="PROSITE" id="PS50838">
    <property type="entry name" value="MAGE"/>
    <property type="match status" value="1"/>
</dbReference>
<dbReference type="InterPro" id="IPR037445">
    <property type="entry name" value="MAGE"/>
</dbReference>
<dbReference type="Gene3D" id="1.10.10.1200">
    <property type="entry name" value="MAGE homology domain, winged helix WH1 motif"/>
    <property type="match status" value="1"/>
</dbReference>
<dbReference type="GO" id="GO:0006281">
    <property type="term" value="P:DNA repair"/>
    <property type="evidence" value="ECO:0007669"/>
    <property type="project" value="TreeGrafter"/>
</dbReference>
<feature type="compositionally biased region" description="Gly residues" evidence="1">
    <location>
        <begin position="307"/>
        <end position="318"/>
    </location>
</feature>
<dbReference type="InterPro" id="IPR041898">
    <property type="entry name" value="MAGE_WH1"/>
</dbReference>
<sequence>MARATTRSQRPSQSQPQARQPRASQSQSQSQRSRHARQEEAEQEYGEDEDDAGGEDDSMDGGDAQDDIERKAHDLVRLALFTETRRMPLRRDEISKKVLGSSARMFNVVLGRAQEILRQTFGMDLVELQSRAGLERETGDKDKDAELLKATGVKKRAAPLGTKTYVLRSLLDPVIIERSCVPDADILRLEQDEALNEDEYDVEETGAGARSTGSIIAWHRADDVCALGVLYVVLALILVDGRVMRDSDLLAILKRLHLPPGSAIPLSARSTHQGMAVDAYLTQLMRQGYLDRQRTGDAKGGGKRGRGPGAAQGGAGDDGGAVFEWRWGGRAMAEVGEKAIARFVAEFMVERPGDDSEEEDGGGQQDEDGTCCVDVWGHQTPIGLRKMPRLTATASGHHRLCSDYFTMSDDSDFSEDEIPLSASKHSTRASGKLKDDADEGYRITGALKVPRAASYTTQALYGASPLCFSRVLYLYSSLDRVEQMLNEDINLCPDYQRGIIDSIFRNFYVPPVIFGPTAQSTASSSIPQYLTCAAHPLVPRHPDLWTVSSSTSAFVRELVSDFVTDGLATTLDWDLTRGGDFRVLTHAVYNMEKWPNLGTVPGVSTLQKLLTRDEEIPSTFRRAARQTLDILLRISRDPSLHSVAFELPDVKKVAPVEVISAITLVHAHKRTLTLAQLADGIAAMRRAVRAREADIRLNTRVVKLMVDFIRALTPAQLPADPDSSARAAAKAFPLERKRKRSEDDSEDGDDDDEDIGQPPASKRQATKQASTVSSPKTLAPRSDGPTLTASQAHDQAPLDSNPEPVVRQAISPPPDRLAVLRAAKALKGQPLPRSLFSFDSSAAADADSSQTSGTVPVLHPSHQPPPPPAGHDHPTALVSLEQSVMARMGPTPAIPRHSQRDTSGPRPSLDAALPLRYG</sequence>
<comment type="caution">
    <text evidence="3">The sequence shown here is derived from an EMBL/GenBank/DDBJ whole genome shotgun (WGS) entry which is preliminary data.</text>
</comment>
<reference evidence="3" key="2">
    <citation type="journal article" name="Front. Microbiol.">
        <title>Degradative Capacity of Two Strains of Rhodonia placenta: From Phenotype to Genotype.</title>
        <authorList>
            <person name="Kolle M."/>
            <person name="Horta M.A.C."/>
            <person name="Nowrousian M."/>
            <person name="Ohm R.A."/>
            <person name="Benz J.P."/>
            <person name="Pilgard A."/>
        </authorList>
    </citation>
    <scope>NUCLEOTIDE SEQUENCE</scope>
    <source>
        <strain evidence="3">FPRL280</strain>
    </source>
</reference>
<feature type="compositionally biased region" description="Acidic residues" evidence="1">
    <location>
        <begin position="41"/>
        <end position="65"/>
    </location>
</feature>
<name>A0A8H7NXR9_9APHY</name>
<feature type="region of interest" description="Disordered" evidence="1">
    <location>
        <begin position="1"/>
        <end position="65"/>
    </location>
</feature>
<protein>
    <recommendedName>
        <fullName evidence="2">MAGE domain-containing protein</fullName>
    </recommendedName>
</protein>
<dbReference type="InterPro" id="IPR041899">
    <property type="entry name" value="MAGE_WH2"/>
</dbReference>
<evidence type="ECO:0000259" key="2">
    <source>
        <dbReference type="PROSITE" id="PS50838"/>
    </source>
</evidence>
<evidence type="ECO:0000256" key="1">
    <source>
        <dbReference type="SAM" id="MobiDB-lite"/>
    </source>
</evidence>
<reference evidence="3" key="1">
    <citation type="submission" date="2020-11" db="EMBL/GenBank/DDBJ databases">
        <authorList>
            <person name="Koelle M."/>
            <person name="Horta M.A.C."/>
            <person name="Nowrousian M."/>
            <person name="Ohm R.A."/>
            <person name="Benz P."/>
            <person name="Pilgard A."/>
        </authorList>
    </citation>
    <scope>NUCLEOTIDE SEQUENCE</scope>
    <source>
        <strain evidence="3">FPRL280</strain>
    </source>
</reference>
<organism evidence="3 4">
    <name type="scientific">Rhodonia placenta</name>
    <dbReference type="NCBI Taxonomy" id="104341"/>
    <lineage>
        <taxon>Eukaryota</taxon>
        <taxon>Fungi</taxon>
        <taxon>Dikarya</taxon>
        <taxon>Basidiomycota</taxon>
        <taxon>Agaricomycotina</taxon>
        <taxon>Agaricomycetes</taxon>
        <taxon>Polyporales</taxon>
        <taxon>Adustoporiaceae</taxon>
        <taxon>Rhodonia</taxon>
    </lineage>
</organism>
<evidence type="ECO:0000313" key="3">
    <source>
        <dbReference type="EMBL" id="KAF9808998.1"/>
    </source>
</evidence>
<feature type="region of interest" description="Disordered" evidence="1">
    <location>
        <begin position="716"/>
        <end position="812"/>
    </location>
</feature>
<dbReference type="InterPro" id="IPR002190">
    <property type="entry name" value="MHD_dom"/>
</dbReference>
<dbReference type="PANTHER" id="PTHR11736">
    <property type="entry name" value="MELANOMA-ASSOCIATED ANTIGEN MAGE ANTIGEN"/>
    <property type="match status" value="1"/>
</dbReference>
<dbReference type="Proteomes" id="UP000639403">
    <property type="component" value="Unassembled WGS sequence"/>
</dbReference>
<dbReference type="Gene3D" id="1.10.10.1210">
    <property type="entry name" value="MAGE homology domain, winged helix WH2 motif"/>
    <property type="match status" value="1"/>
</dbReference>
<feature type="compositionally biased region" description="Low complexity" evidence="1">
    <location>
        <begin position="718"/>
        <end position="731"/>
    </location>
</feature>
<feature type="region of interest" description="Disordered" evidence="1">
    <location>
        <begin position="293"/>
        <end position="318"/>
    </location>
</feature>
<feature type="compositionally biased region" description="Acidic residues" evidence="1">
    <location>
        <begin position="743"/>
        <end position="755"/>
    </location>
</feature>
<feature type="compositionally biased region" description="Polar residues" evidence="1">
    <location>
        <begin position="766"/>
        <end position="776"/>
    </location>
</feature>
<evidence type="ECO:0000313" key="4">
    <source>
        <dbReference type="Proteomes" id="UP000639403"/>
    </source>
</evidence>
<feature type="compositionally biased region" description="Low complexity" evidence="1">
    <location>
        <begin position="7"/>
        <end position="31"/>
    </location>
</feature>
<gene>
    <name evidence="3" type="ORF">IEO21_07653</name>
</gene>